<sequence length="69" mass="6601">MHGNDISTTRTARTGSRGRRPRLRKTLALLTGALLAGASLGLATPQAGAAVADPGGAPAAPAAPSAAAA</sequence>
<gene>
    <name evidence="3" type="ORF">FE633_46485</name>
</gene>
<dbReference type="AlphaFoldDB" id="A0A5R9FAF7"/>
<protein>
    <recommendedName>
        <fullName evidence="5">S1 family peptidase</fullName>
    </recommendedName>
</protein>
<evidence type="ECO:0000256" key="2">
    <source>
        <dbReference type="SAM" id="SignalP"/>
    </source>
</evidence>
<feature type="region of interest" description="Disordered" evidence="1">
    <location>
        <begin position="47"/>
        <end position="69"/>
    </location>
</feature>
<proteinExistence type="predicted"/>
<comment type="caution">
    <text evidence="3">The sequence shown here is derived from an EMBL/GenBank/DDBJ whole genome shotgun (WGS) entry which is preliminary data.</text>
</comment>
<dbReference type="RefSeq" id="WP_138051197.1">
    <property type="nucleotide sequence ID" value="NZ_VBZC01000131.1"/>
</dbReference>
<evidence type="ECO:0000256" key="1">
    <source>
        <dbReference type="SAM" id="MobiDB-lite"/>
    </source>
</evidence>
<feature type="signal peptide" evidence="2">
    <location>
        <begin position="1"/>
        <end position="49"/>
    </location>
</feature>
<feature type="chain" id="PRO_5024362614" description="S1 family peptidase" evidence="2">
    <location>
        <begin position="50"/>
        <end position="69"/>
    </location>
</feature>
<dbReference type="EMBL" id="VBZC01000131">
    <property type="protein sequence ID" value="TLS39519.1"/>
    <property type="molecule type" value="Genomic_DNA"/>
</dbReference>
<dbReference type="Proteomes" id="UP000305906">
    <property type="component" value="Unassembled WGS sequence"/>
</dbReference>
<organism evidence="3 4">
    <name type="scientific">Streptomyces montanus</name>
    <dbReference type="NCBI Taxonomy" id="2580423"/>
    <lineage>
        <taxon>Bacteria</taxon>
        <taxon>Bacillati</taxon>
        <taxon>Actinomycetota</taxon>
        <taxon>Actinomycetes</taxon>
        <taxon>Kitasatosporales</taxon>
        <taxon>Streptomycetaceae</taxon>
        <taxon>Streptomyces</taxon>
    </lineage>
</organism>
<name>A0A5R9FAF7_9ACTN</name>
<accession>A0A5R9FAF7</accession>
<keyword evidence="2" id="KW-0732">Signal</keyword>
<evidence type="ECO:0000313" key="4">
    <source>
        <dbReference type="Proteomes" id="UP000305906"/>
    </source>
</evidence>
<feature type="region of interest" description="Disordered" evidence="1">
    <location>
        <begin position="1"/>
        <end position="23"/>
    </location>
</feature>
<reference evidence="3 4" key="1">
    <citation type="submission" date="2019-05" db="EMBL/GenBank/DDBJ databases">
        <title>Streptomyces sp. NEAU-C151, a novel actinomycete isolated from soil.</title>
        <authorList>
            <person name="Han L."/>
            <person name="Jiang H."/>
        </authorList>
    </citation>
    <scope>NUCLEOTIDE SEQUENCE [LARGE SCALE GENOMIC DNA]</scope>
    <source>
        <strain evidence="3 4">NEAU-C151</strain>
    </source>
</reference>
<feature type="non-terminal residue" evidence="3">
    <location>
        <position position="69"/>
    </location>
</feature>
<evidence type="ECO:0008006" key="5">
    <source>
        <dbReference type="Google" id="ProtNLM"/>
    </source>
</evidence>
<keyword evidence="4" id="KW-1185">Reference proteome</keyword>
<evidence type="ECO:0000313" key="3">
    <source>
        <dbReference type="EMBL" id="TLS39519.1"/>
    </source>
</evidence>